<dbReference type="OMA" id="FHWTLII"/>
<dbReference type="GO" id="GO:0016020">
    <property type="term" value="C:membrane"/>
    <property type="evidence" value="ECO:0000318"/>
    <property type="project" value="GO_Central"/>
</dbReference>
<keyword evidence="5 7" id="KW-1133">Transmembrane helix</keyword>
<dbReference type="SUPFAM" id="SSF103473">
    <property type="entry name" value="MFS general substrate transporter"/>
    <property type="match status" value="1"/>
</dbReference>
<evidence type="ECO:0000256" key="3">
    <source>
        <dbReference type="ARBA" id="ARBA00022448"/>
    </source>
</evidence>
<feature type="transmembrane region" description="Helical" evidence="7">
    <location>
        <begin position="423"/>
        <end position="446"/>
    </location>
</feature>
<dbReference type="EnsemblMetazoa" id="XM_030989333">
    <property type="protein sequence ID" value="XP_030845193"/>
    <property type="gene ID" value="LOC593927"/>
</dbReference>
<evidence type="ECO:0000313" key="10">
    <source>
        <dbReference type="Proteomes" id="UP000007110"/>
    </source>
</evidence>
<evidence type="ECO:0000259" key="8">
    <source>
        <dbReference type="PROSITE" id="PS50850"/>
    </source>
</evidence>
<keyword evidence="3" id="KW-0813">Transport</keyword>
<feature type="transmembrane region" description="Helical" evidence="7">
    <location>
        <begin position="211"/>
        <end position="232"/>
    </location>
</feature>
<dbReference type="OrthoDB" id="3936150at2759"/>
<accession>A0A7M7P4V7</accession>
<dbReference type="Proteomes" id="UP000007110">
    <property type="component" value="Unassembled WGS sequence"/>
</dbReference>
<feature type="transmembrane region" description="Helical" evidence="7">
    <location>
        <begin position="176"/>
        <end position="199"/>
    </location>
</feature>
<dbReference type="PANTHER" id="PTHR23511">
    <property type="entry name" value="SYNAPTIC VESICLE GLYCOPROTEIN 2"/>
    <property type="match status" value="1"/>
</dbReference>
<comment type="similarity">
    <text evidence="2">Belongs to the major facilitator superfamily.</text>
</comment>
<dbReference type="PROSITE" id="PS50850">
    <property type="entry name" value="MFS"/>
    <property type="match status" value="1"/>
</dbReference>
<dbReference type="KEGG" id="spu:593927"/>
<sequence length="514" mass="56738">MSKSSSHQHVAYTRLEEDHDGAVQIKDNGNPNRGNFSSAIEAAGFGRFHVILLVVCGWANMSDAVEILSVSYLLPNASRDMHVSSPQKGLLTSIIFVGMLVGGYFWGSLADIQGRRQILIYSLACNALFGLLSSVSYNFWLFLLMRFLSGVGVGGSIPVIFCYFSEFQPSRHRGAMISALATFWMAGNIVTAALAWAVIPRDSFVASMETWRVFVALCCIPAASSVVAFLMMPESPKYLLERGEETKALNVMKKMYMQNKGLSKADSYPIRYLIASSKEEKQMMRNDVKREGYCNQTSSLFQATSDLFQGPLARTLMSMLTIIFSLSFGYYGLWMWFPELFKRVEMGGSACSELKDSVAAPSTDTEDNIYKDGFFTALSNLPGNLVSIFLMDRLGRKFLLTSSLIISGISVFFIWFLETRMQVLVVSIIFGAISVVSWNSLSVLSVELYPTAYRSTALGVQGIFNRTGAIIGSLMFGILIDLHCAVPMILIAFMLAVGGLTAFTLPNTTKIELK</sequence>
<protein>
    <recommendedName>
        <fullName evidence="8">Major facilitator superfamily (MFS) profile domain-containing protein</fullName>
    </recommendedName>
</protein>
<keyword evidence="6 7" id="KW-0472">Membrane</keyword>
<feature type="transmembrane region" description="Helical" evidence="7">
    <location>
        <begin position="398"/>
        <end position="417"/>
    </location>
</feature>
<reference evidence="9" key="2">
    <citation type="submission" date="2021-01" db="UniProtKB">
        <authorList>
            <consortium name="EnsemblMetazoa"/>
        </authorList>
    </citation>
    <scope>IDENTIFICATION</scope>
</reference>
<feature type="transmembrane region" description="Helical" evidence="7">
    <location>
        <begin position="118"/>
        <end position="137"/>
    </location>
</feature>
<dbReference type="PROSITE" id="PS00217">
    <property type="entry name" value="SUGAR_TRANSPORT_2"/>
    <property type="match status" value="1"/>
</dbReference>
<dbReference type="PROSITE" id="PS00216">
    <property type="entry name" value="SUGAR_TRANSPORT_1"/>
    <property type="match status" value="1"/>
</dbReference>
<dbReference type="InterPro" id="IPR005829">
    <property type="entry name" value="Sugar_transporter_CS"/>
</dbReference>
<dbReference type="Gene3D" id="1.20.1250.20">
    <property type="entry name" value="MFS general substrate transporter like domains"/>
    <property type="match status" value="1"/>
</dbReference>
<feature type="transmembrane region" description="Helical" evidence="7">
    <location>
        <begin position="486"/>
        <end position="505"/>
    </location>
</feature>
<evidence type="ECO:0000256" key="5">
    <source>
        <dbReference type="ARBA" id="ARBA00022989"/>
    </source>
</evidence>
<dbReference type="PANTHER" id="PTHR23511:SF34">
    <property type="entry name" value="SYNAPTIC VESICLE GLYCOPROTEIN 2"/>
    <property type="match status" value="1"/>
</dbReference>
<dbReference type="GO" id="GO:0022857">
    <property type="term" value="F:transmembrane transporter activity"/>
    <property type="evidence" value="ECO:0007669"/>
    <property type="project" value="InterPro"/>
</dbReference>
<keyword evidence="4 7" id="KW-0812">Transmembrane</keyword>
<evidence type="ECO:0000256" key="1">
    <source>
        <dbReference type="ARBA" id="ARBA00004141"/>
    </source>
</evidence>
<feature type="transmembrane region" description="Helical" evidence="7">
    <location>
        <begin position="89"/>
        <end position="106"/>
    </location>
</feature>
<feature type="domain" description="Major facilitator superfamily (MFS) profile" evidence="8">
    <location>
        <begin position="52"/>
        <end position="510"/>
    </location>
</feature>
<evidence type="ECO:0000256" key="4">
    <source>
        <dbReference type="ARBA" id="ARBA00022692"/>
    </source>
</evidence>
<proteinExistence type="inferred from homology"/>
<evidence type="ECO:0000256" key="6">
    <source>
        <dbReference type="ARBA" id="ARBA00023136"/>
    </source>
</evidence>
<evidence type="ECO:0000256" key="7">
    <source>
        <dbReference type="SAM" id="Phobius"/>
    </source>
</evidence>
<dbReference type="FunFam" id="1.20.1250.20:FF:000232">
    <property type="entry name" value="Organic cation/carnitine transporter 7"/>
    <property type="match status" value="1"/>
</dbReference>
<dbReference type="InParanoid" id="A0A7M7P4V7"/>
<dbReference type="InterPro" id="IPR005828">
    <property type="entry name" value="MFS_sugar_transport-like"/>
</dbReference>
<name>A0A7M7P4V7_STRPU</name>
<keyword evidence="10" id="KW-1185">Reference proteome</keyword>
<organism evidence="9 10">
    <name type="scientific">Strongylocentrotus purpuratus</name>
    <name type="common">Purple sea urchin</name>
    <dbReference type="NCBI Taxonomy" id="7668"/>
    <lineage>
        <taxon>Eukaryota</taxon>
        <taxon>Metazoa</taxon>
        <taxon>Echinodermata</taxon>
        <taxon>Eleutherozoa</taxon>
        <taxon>Echinozoa</taxon>
        <taxon>Echinoidea</taxon>
        <taxon>Euechinoidea</taxon>
        <taxon>Echinacea</taxon>
        <taxon>Camarodonta</taxon>
        <taxon>Echinidea</taxon>
        <taxon>Strongylocentrotidae</taxon>
        <taxon>Strongylocentrotus</taxon>
    </lineage>
</organism>
<dbReference type="Pfam" id="PF00083">
    <property type="entry name" value="Sugar_tr"/>
    <property type="match status" value="1"/>
</dbReference>
<dbReference type="InterPro" id="IPR036259">
    <property type="entry name" value="MFS_trans_sf"/>
</dbReference>
<reference evidence="10" key="1">
    <citation type="submission" date="2015-02" db="EMBL/GenBank/DDBJ databases">
        <title>Genome sequencing for Strongylocentrotus purpuratus.</title>
        <authorList>
            <person name="Murali S."/>
            <person name="Liu Y."/>
            <person name="Vee V."/>
            <person name="English A."/>
            <person name="Wang M."/>
            <person name="Skinner E."/>
            <person name="Han Y."/>
            <person name="Muzny D.M."/>
            <person name="Worley K.C."/>
            <person name="Gibbs R.A."/>
        </authorList>
    </citation>
    <scope>NUCLEOTIDE SEQUENCE</scope>
</reference>
<dbReference type="InterPro" id="IPR020846">
    <property type="entry name" value="MFS_dom"/>
</dbReference>
<feature type="transmembrane region" description="Helical" evidence="7">
    <location>
        <begin position="316"/>
        <end position="337"/>
    </location>
</feature>
<comment type="subcellular location">
    <subcellularLocation>
        <location evidence="1">Membrane</location>
        <topology evidence="1">Multi-pass membrane protein</topology>
    </subcellularLocation>
</comment>
<evidence type="ECO:0000313" key="9">
    <source>
        <dbReference type="EnsemblMetazoa" id="XP_030845193"/>
    </source>
</evidence>
<dbReference type="AlphaFoldDB" id="A0A7M7P4V7"/>
<evidence type="ECO:0000256" key="2">
    <source>
        <dbReference type="ARBA" id="ARBA00008335"/>
    </source>
</evidence>
<dbReference type="FunCoup" id="A0A7M7P4V7">
    <property type="interactions" value="13"/>
</dbReference>
<feature type="transmembrane region" description="Helical" evidence="7">
    <location>
        <begin position="143"/>
        <end position="164"/>
    </location>
</feature>
<dbReference type="GeneID" id="593927"/>
<feature type="transmembrane region" description="Helical" evidence="7">
    <location>
        <begin position="458"/>
        <end position="480"/>
    </location>
</feature>
<dbReference type="RefSeq" id="XP_030845193.1">
    <property type="nucleotide sequence ID" value="XM_030989333.1"/>
</dbReference>